<comment type="similarity">
    <text evidence="1">Belongs to the transglycosylase family. Rpf subfamily.</text>
</comment>
<keyword evidence="3" id="KW-0677">Repeat</keyword>
<dbReference type="EMBL" id="JACKVH010000008">
    <property type="protein sequence ID" value="MCV7377804.1"/>
    <property type="molecule type" value="Genomic_DNA"/>
</dbReference>
<evidence type="ECO:0000256" key="3">
    <source>
        <dbReference type="ARBA" id="ARBA00022737"/>
    </source>
</evidence>
<evidence type="ECO:0000256" key="8">
    <source>
        <dbReference type="SAM" id="SignalP"/>
    </source>
</evidence>
<gene>
    <name evidence="10" type="ORF">H7K38_03950</name>
</gene>
<dbReference type="GO" id="GO:0010629">
    <property type="term" value="P:negative regulation of gene expression"/>
    <property type="evidence" value="ECO:0007669"/>
    <property type="project" value="UniProtKB-ARBA"/>
</dbReference>
<feature type="signal peptide" evidence="8">
    <location>
        <begin position="1"/>
        <end position="38"/>
    </location>
</feature>
<evidence type="ECO:0000256" key="7">
    <source>
        <dbReference type="SAM" id="MobiDB-lite"/>
    </source>
</evidence>
<comment type="caution">
    <text evidence="10">The sequence shown here is derived from an EMBL/GenBank/DDBJ whole genome shotgun (WGS) entry which is preliminary data.</text>
</comment>
<dbReference type="InterPro" id="IPR023346">
    <property type="entry name" value="Lysozyme-like_dom_sf"/>
</dbReference>
<feature type="compositionally biased region" description="Pro residues" evidence="7">
    <location>
        <begin position="148"/>
        <end position="171"/>
    </location>
</feature>
<accession>A0AA41XM15</accession>
<dbReference type="Gene3D" id="1.10.530.10">
    <property type="match status" value="1"/>
</dbReference>
<keyword evidence="2 8" id="KW-0732">Signal</keyword>
<evidence type="ECO:0000256" key="1">
    <source>
        <dbReference type="ARBA" id="ARBA00010830"/>
    </source>
</evidence>
<evidence type="ECO:0000313" key="10">
    <source>
        <dbReference type="EMBL" id="MCV7377804.1"/>
    </source>
</evidence>
<protein>
    <recommendedName>
        <fullName evidence="6">Resuscitation-promoting factor RpfA</fullName>
    </recommendedName>
</protein>
<reference evidence="10" key="2">
    <citation type="journal article" date="2022" name="BMC Genomics">
        <title>Comparative genome analysis of mycobacteria focusing on tRNA and non-coding RNA.</title>
        <authorList>
            <person name="Behra P.R.K."/>
            <person name="Pettersson B.M.F."/>
            <person name="Ramesh M."/>
            <person name="Das S."/>
            <person name="Dasgupta S."/>
            <person name="Kirsebom L.A."/>
        </authorList>
    </citation>
    <scope>NUCLEOTIDE SEQUENCE</scope>
    <source>
        <strain evidence="10">CCUG 55640</strain>
    </source>
</reference>
<dbReference type="InterPro" id="IPR010618">
    <property type="entry name" value="RPF"/>
</dbReference>
<feature type="chain" id="PRO_5041421786" description="Resuscitation-promoting factor RpfA" evidence="8">
    <location>
        <begin position="39"/>
        <end position="292"/>
    </location>
</feature>
<keyword evidence="5" id="KW-0843">Virulence</keyword>
<keyword evidence="4" id="KW-0378">Hydrolase</keyword>
<evidence type="ECO:0000259" key="9">
    <source>
        <dbReference type="Pfam" id="PF06737"/>
    </source>
</evidence>
<evidence type="ECO:0000256" key="6">
    <source>
        <dbReference type="ARBA" id="ARBA00070624"/>
    </source>
</evidence>
<dbReference type="GO" id="GO:0009372">
    <property type="term" value="P:quorum sensing"/>
    <property type="evidence" value="ECO:0007669"/>
    <property type="project" value="UniProtKB-ARBA"/>
</dbReference>
<feature type="domain" description="Resuscitation-promoting factor core lysozyme-like" evidence="9">
    <location>
        <begin position="38"/>
        <end position="114"/>
    </location>
</feature>
<evidence type="ECO:0000256" key="5">
    <source>
        <dbReference type="ARBA" id="ARBA00023026"/>
    </source>
</evidence>
<dbReference type="AlphaFoldDB" id="A0AA41XM15"/>
<dbReference type="SUPFAM" id="SSF53955">
    <property type="entry name" value="Lysozyme-like"/>
    <property type="match status" value="1"/>
</dbReference>
<evidence type="ECO:0000313" key="11">
    <source>
        <dbReference type="Proteomes" id="UP001141650"/>
    </source>
</evidence>
<feature type="compositionally biased region" description="Pro residues" evidence="7">
    <location>
        <begin position="183"/>
        <end position="259"/>
    </location>
</feature>
<organism evidence="10 11">
    <name type="scientific">Mycobacterium alsense</name>
    <dbReference type="NCBI Taxonomy" id="324058"/>
    <lineage>
        <taxon>Bacteria</taxon>
        <taxon>Bacillati</taxon>
        <taxon>Actinomycetota</taxon>
        <taxon>Actinomycetes</taxon>
        <taxon>Mycobacteriales</taxon>
        <taxon>Mycobacteriaceae</taxon>
        <taxon>Mycobacterium</taxon>
    </lineage>
</organism>
<dbReference type="GO" id="GO:0005576">
    <property type="term" value="C:extracellular region"/>
    <property type="evidence" value="ECO:0007669"/>
    <property type="project" value="UniProtKB-ARBA"/>
</dbReference>
<evidence type="ECO:0000256" key="2">
    <source>
        <dbReference type="ARBA" id="ARBA00022729"/>
    </source>
</evidence>
<dbReference type="GO" id="GO:0042127">
    <property type="term" value="P:regulation of cell population proliferation"/>
    <property type="evidence" value="ECO:0007669"/>
    <property type="project" value="UniProtKB-ARBA"/>
</dbReference>
<dbReference type="GO" id="GO:0016787">
    <property type="term" value="F:hydrolase activity"/>
    <property type="evidence" value="ECO:0007669"/>
    <property type="project" value="UniProtKB-KW"/>
</dbReference>
<dbReference type="Pfam" id="PF06737">
    <property type="entry name" value="Transglycosylas"/>
    <property type="match status" value="1"/>
</dbReference>
<evidence type="ECO:0000256" key="4">
    <source>
        <dbReference type="ARBA" id="ARBA00022801"/>
    </source>
</evidence>
<dbReference type="RefSeq" id="WP_264010256.1">
    <property type="nucleotide sequence ID" value="NZ_JACKVH010000008.1"/>
</dbReference>
<dbReference type="CDD" id="cd13925">
    <property type="entry name" value="RPF"/>
    <property type="match status" value="1"/>
</dbReference>
<sequence length="292" mass="28774">MSGRHRKPTTSNISVAKIAFTGAILGGGSIAMAGQAAAATDGEWDQVARCESGGNWGINTGNGYHGGVQFSASTWASHGGGQYAPSAELATREQQIAVAERVLATQGRGAWPVCGGPLSGPSPRDVPAPTPAGMDAPLDAPWLNGGPLAPPPPADAPPPDAPPPPPAPAEPAAPVLLTSFGQPAPPADALPPAPPADAPPPADVPPAAPADLAPPAPPADAPPPADVPPAPPADLAPPAPPADALPPAPPADALPPAPPQTANVGYTQQLWEEIRGANIHGNDALDALVQPS</sequence>
<name>A0AA41XM15_9MYCO</name>
<dbReference type="FunFam" id="1.10.530.10:FF:000029">
    <property type="entry name" value="Resuscitation-promoting factor RpfA"/>
    <property type="match status" value="1"/>
</dbReference>
<dbReference type="Proteomes" id="UP001141650">
    <property type="component" value="Unassembled WGS sequence"/>
</dbReference>
<proteinExistence type="inferred from homology"/>
<feature type="region of interest" description="Disordered" evidence="7">
    <location>
        <begin position="109"/>
        <end position="267"/>
    </location>
</feature>
<reference evidence="10" key="1">
    <citation type="submission" date="2020-07" db="EMBL/GenBank/DDBJ databases">
        <authorList>
            <person name="Pettersson B.M.F."/>
            <person name="Behra P.R.K."/>
            <person name="Ramesh M."/>
            <person name="Das S."/>
            <person name="Dasgupta S."/>
            <person name="Kirsebom L.A."/>
        </authorList>
    </citation>
    <scope>NUCLEOTIDE SEQUENCE</scope>
    <source>
        <strain evidence="10">CCUG 55640</strain>
    </source>
</reference>